<evidence type="ECO:0000313" key="2">
    <source>
        <dbReference type="Proteomes" id="UP001377168"/>
    </source>
</evidence>
<sequence length="56" mass="5863">MRAHEVHLGRRFMDLPMTADGTSAGLDVTGSPNPAPPGSYMLFAVDANEVRGPGGH</sequence>
<accession>A0ACC6Q0F4</accession>
<evidence type="ECO:0000313" key="1">
    <source>
        <dbReference type="EMBL" id="MEJ8637065.1"/>
    </source>
</evidence>
<gene>
    <name evidence="1" type="ORF">WKI67_27245</name>
</gene>
<proteinExistence type="predicted"/>
<protein>
    <submittedName>
        <fullName evidence="1">Galactose oxidase-like domain-containing protein</fullName>
    </submittedName>
</protein>
<reference evidence="1" key="1">
    <citation type="submission" date="2024-03" db="EMBL/GenBank/DDBJ databases">
        <title>Novel Streptomyces species of biotechnological and ecological value are a feature of Machair soil.</title>
        <authorList>
            <person name="Prole J.R."/>
            <person name="Goodfellow M."/>
            <person name="Allenby N."/>
            <person name="Ward A.C."/>
        </authorList>
    </citation>
    <scope>NUCLEOTIDE SEQUENCE</scope>
    <source>
        <strain evidence="1">MS2.AVA.5</strain>
    </source>
</reference>
<keyword evidence="2" id="KW-1185">Reference proteome</keyword>
<dbReference type="Proteomes" id="UP001377168">
    <property type="component" value="Unassembled WGS sequence"/>
</dbReference>
<dbReference type="EMBL" id="JBBKAJ010000022">
    <property type="protein sequence ID" value="MEJ8637065.1"/>
    <property type="molecule type" value="Genomic_DNA"/>
</dbReference>
<comment type="caution">
    <text evidence="1">The sequence shown here is derived from an EMBL/GenBank/DDBJ whole genome shotgun (WGS) entry which is preliminary data.</text>
</comment>
<organism evidence="1 2">
    <name type="scientific">Streptomyces achmelvichensis</name>
    <dbReference type="NCBI Taxonomy" id="3134111"/>
    <lineage>
        <taxon>Bacteria</taxon>
        <taxon>Bacillati</taxon>
        <taxon>Actinomycetota</taxon>
        <taxon>Actinomycetes</taxon>
        <taxon>Kitasatosporales</taxon>
        <taxon>Streptomycetaceae</taxon>
        <taxon>Streptomyces</taxon>
    </lineage>
</organism>
<name>A0ACC6Q0F4_9ACTN</name>